<accession>A0AAW9RD93</accession>
<dbReference type="RefSeq" id="WP_354695394.1">
    <property type="nucleotide sequence ID" value="NZ_JAZHOG010000006.1"/>
</dbReference>
<name>A0AAW9RD93_9GAMM</name>
<reference evidence="2 3" key="1">
    <citation type="submission" date="2024-02" db="EMBL/GenBank/DDBJ databases">
        <title>A novel Wenzhouxiangellaceae bacterium, isolated from coastal sediments.</title>
        <authorList>
            <person name="Du Z.-J."/>
            <person name="Ye Y.-Q."/>
            <person name="Zhang X.-Y."/>
        </authorList>
    </citation>
    <scope>NUCLEOTIDE SEQUENCE [LARGE SCALE GENOMIC DNA]</scope>
    <source>
        <strain evidence="2 3">CH-27</strain>
    </source>
</reference>
<evidence type="ECO:0000313" key="3">
    <source>
        <dbReference type="Proteomes" id="UP001359886"/>
    </source>
</evidence>
<dbReference type="AlphaFoldDB" id="A0AAW9RD93"/>
<keyword evidence="1" id="KW-0472">Membrane</keyword>
<feature type="transmembrane region" description="Helical" evidence="1">
    <location>
        <begin position="6"/>
        <end position="25"/>
    </location>
</feature>
<evidence type="ECO:0000256" key="1">
    <source>
        <dbReference type="SAM" id="Phobius"/>
    </source>
</evidence>
<sequence length="227" mass="25029">MHLILPIVIVLIIVLGPGIWVQRVMKRYSEPADRYDLTGAEMARRLLDARELGDVKVEVTEGGDHYDPVEKVVRLSPGHHARRSLAAVTVAAHEVGHAVQDATGFAPLRMRTRLVAWLRPLEKTGAALLMFTPIIVAITRMPLAGGLMLLGGLLTLGSAVLVHLLTLPTEFDASYQRALPMLEQSGLMYESDFAHARKLLRAAAMTYVAASLTSLLNIARWWAILRR</sequence>
<dbReference type="EMBL" id="JAZHOG010000006">
    <property type="protein sequence ID" value="MEJ8568072.1"/>
    <property type="molecule type" value="Genomic_DNA"/>
</dbReference>
<evidence type="ECO:0000313" key="2">
    <source>
        <dbReference type="EMBL" id="MEJ8568072.1"/>
    </source>
</evidence>
<feature type="transmembrane region" description="Helical" evidence="1">
    <location>
        <begin position="204"/>
        <end position="224"/>
    </location>
</feature>
<dbReference type="PANTHER" id="PTHR36434:SF1">
    <property type="entry name" value="MEMBRANE PROTEASE YUGP-RELATED"/>
    <property type="match status" value="1"/>
</dbReference>
<keyword evidence="1" id="KW-0812">Transmembrane</keyword>
<keyword evidence="1" id="KW-1133">Transmembrane helix</keyword>
<feature type="transmembrane region" description="Helical" evidence="1">
    <location>
        <begin position="144"/>
        <end position="167"/>
    </location>
</feature>
<comment type="caution">
    <text evidence="2">The sequence shown here is derived from an EMBL/GenBank/DDBJ whole genome shotgun (WGS) entry which is preliminary data.</text>
</comment>
<dbReference type="PANTHER" id="PTHR36434">
    <property type="entry name" value="MEMBRANE PROTEASE YUGP-RELATED"/>
    <property type="match status" value="1"/>
</dbReference>
<keyword evidence="3" id="KW-1185">Reference proteome</keyword>
<dbReference type="Proteomes" id="UP001359886">
    <property type="component" value="Unassembled WGS sequence"/>
</dbReference>
<protein>
    <submittedName>
        <fullName evidence="2">Zinc metallopeptidase</fullName>
    </submittedName>
</protein>
<organism evidence="2 3">
    <name type="scientific">Elongatibacter sediminis</name>
    <dbReference type="NCBI Taxonomy" id="3119006"/>
    <lineage>
        <taxon>Bacteria</taxon>
        <taxon>Pseudomonadati</taxon>
        <taxon>Pseudomonadota</taxon>
        <taxon>Gammaproteobacteria</taxon>
        <taxon>Chromatiales</taxon>
        <taxon>Wenzhouxiangellaceae</taxon>
        <taxon>Elongatibacter</taxon>
    </lineage>
</organism>
<dbReference type="Pfam" id="PF04298">
    <property type="entry name" value="Zn_peptidase_2"/>
    <property type="match status" value="1"/>
</dbReference>
<gene>
    <name evidence="2" type="ORF">V3330_10580</name>
</gene>
<dbReference type="InterPro" id="IPR007395">
    <property type="entry name" value="Zn_peptidase_2"/>
</dbReference>
<proteinExistence type="predicted"/>